<evidence type="ECO:0000313" key="2">
    <source>
        <dbReference type="EMBL" id="AQW32596.1"/>
    </source>
</evidence>
<dbReference type="Proteomes" id="UP000189628">
    <property type="component" value="Plasmid unnamed"/>
</dbReference>
<dbReference type="GO" id="GO:0005829">
    <property type="term" value="C:cytosol"/>
    <property type="evidence" value="ECO:0007669"/>
    <property type="project" value="TreeGrafter"/>
</dbReference>
<protein>
    <submittedName>
        <fullName evidence="2">Chemotaxis protein CheW</fullName>
    </submittedName>
</protein>
<dbReference type="PANTHER" id="PTHR22617">
    <property type="entry name" value="CHEMOTAXIS SENSOR HISTIDINE KINASE-RELATED"/>
    <property type="match status" value="1"/>
</dbReference>
<dbReference type="SMART" id="SM00260">
    <property type="entry name" value="CheW"/>
    <property type="match status" value="1"/>
</dbReference>
<dbReference type="AlphaFoldDB" id="A0A1U9VPT1"/>
<gene>
    <name evidence="2" type="ORF">B0B51_22670</name>
</gene>
<dbReference type="RefSeq" id="WP_013210755.1">
    <property type="nucleotide sequence ID" value="NZ_CP019912.1"/>
</dbReference>
<accession>A0A1U9VPT1</accession>
<dbReference type="Gene3D" id="2.30.30.40">
    <property type="entry name" value="SH3 Domains"/>
    <property type="match status" value="1"/>
</dbReference>
<evidence type="ECO:0000313" key="3">
    <source>
        <dbReference type="Proteomes" id="UP000189628"/>
    </source>
</evidence>
<geneLocation type="plasmid" evidence="2">
    <name>unnamed</name>
</geneLocation>
<dbReference type="GO" id="GO:0007165">
    <property type="term" value="P:signal transduction"/>
    <property type="evidence" value="ECO:0007669"/>
    <property type="project" value="InterPro"/>
</dbReference>
<dbReference type="InterPro" id="IPR036061">
    <property type="entry name" value="CheW-like_dom_sf"/>
</dbReference>
<keyword evidence="2" id="KW-0614">Plasmid</keyword>
<sequence length="155" mass="16432">MLYLLFELEGDRYALAVAQIAEVLALAPAKSIPGAPAWIAGVIERHGVPVPVIDVPRLALGRPARALCSTRLVLVRYGAPGRDEAPLLGLIVERATHTRRIDDAQFADSGVATPHARWLGPVASLPDGLVQRVDVPAMLDDGARALLFPATPLPA</sequence>
<dbReference type="Gene3D" id="2.40.50.180">
    <property type="entry name" value="CheA-289, Domain 4"/>
    <property type="match status" value="1"/>
</dbReference>
<dbReference type="GO" id="GO:0006935">
    <property type="term" value="P:chemotaxis"/>
    <property type="evidence" value="ECO:0007669"/>
    <property type="project" value="InterPro"/>
</dbReference>
<dbReference type="InterPro" id="IPR002545">
    <property type="entry name" value="CheW-lke_dom"/>
</dbReference>
<dbReference type="InterPro" id="IPR039315">
    <property type="entry name" value="CheW"/>
</dbReference>
<evidence type="ECO:0000259" key="1">
    <source>
        <dbReference type="PROSITE" id="PS50851"/>
    </source>
</evidence>
<organism evidence="2 3">
    <name type="scientific">blood disease bacterium A2-HR MARDI</name>
    <dbReference type="NCBI Taxonomy" id="1944648"/>
    <lineage>
        <taxon>Bacteria</taxon>
        <taxon>Pseudomonadati</taxon>
        <taxon>Pseudomonadota</taxon>
        <taxon>Betaproteobacteria</taxon>
        <taxon>Burkholderiales</taxon>
        <taxon>Burkholderiaceae</taxon>
        <taxon>Ralstonia</taxon>
        <taxon>Ralstonia solanacearum species complex</taxon>
    </lineage>
</organism>
<proteinExistence type="predicted"/>
<dbReference type="SUPFAM" id="SSF50341">
    <property type="entry name" value="CheW-like"/>
    <property type="match status" value="1"/>
</dbReference>
<feature type="domain" description="CheW-like" evidence="1">
    <location>
        <begin position="1"/>
        <end position="144"/>
    </location>
</feature>
<dbReference type="PANTHER" id="PTHR22617:SF43">
    <property type="entry name" value="PROTEIN PILI"/>
    <property type="match status" value="1"/>
</dbReference>
<dbReference type="EMBL" id="CP019912">
    <property type="protein sequence ID" value="AQW32596.1"/>
    <property type="molecule type" value="Genomic_DNA"/>
</dbReference>
<dbReference type="PROSITE" id="PS50851">
    <property type="entry name" value="CHEW"/>
    <property type="match status" value="1"/>
</dbReference>
<reference evidence="2 3" key="1">
    <citation type="submission" date="2017-02" db="EMBL/GenBank/DDBJ databases">
        <title>Blood Disease Bacterium A2-HR MARDI.</title>
        <authorList>
            <person name="Badrun R."/>
            <person name="Abu Bakar N."/>
            <person name="Laboh R."/>
        </authorList>
    </citation>
    <scope>NUCLEOTIDE SEQUENCE [LARGE SCALE GENOMIC DNA]</scope>
    <source>
        <strain evidence="2 3">A2-HR MARDI</strain>
        <plasmid evidence="3">Plasmid</plasmid>
    </source>
</reference>
<name>A0A1U9VPT1_9RALS</name>
<dbReference type="Pfam" id="PF01584">
    <property type="entry name" value="CheW"/>
    <property type="match status" value="1"/>
</dbReference>